<protein>
    <submittedName>
        <fullName evidence="2">Uncharacterized protein</fullName>
    </submittedName>
</protein>
<feature type="compositionally biased region" description="Basic residues" evidence="1">
    <location>
        <begin position="178"/>
        <end position="194"/>
    </location>
</feature>
<dbReference type="Proteomes" id="UP001189429">
    <property type="component" value="Unassembled WGS sequence"/>
</dbReference>
<evidence type="ECO:0000313" key="3">
    <source>
        <dbReference type="Proteomes" id="UP001189429"/>
    </source>
</evidence>
<organism evidence="2 3">
    <name type="scientific">Prorocentrum cordatum</name>
    <dbReference type="NCBI Taxonomy" id="2364126"/>
    <lineage>
        <taxon>Eukaryota</taxon>
        <taxon>Sar</taxon>
        <taxon>Alveolata</taxon>
        <taxon>Dinophyceae</taxon>
        <taxon>Prorocentrales</taxon>
        <taxon>Prorocentraceae</taxon>
        <taxon>Prorocentrum</taxon>
    </lineage>
</organism>
<comment type="caution">
    <text evidence="2">The sequence shown here is derived from an EMBL/GenBank/DDBJ whole genome shotgun (WGS) entry which is preliminary data.</text>
</comment>
<evidence type="ECO:0000313" key="2">
    <source>
        <dbReference type="EMBL" id="CAK0808160.1"/>
    </source>
</evidence>
<name>A0ABN9QSK1_9DINO</name>
<feature type="compositionally biased region" description="Basic and acidic residues" evidence="1">
    <location>
        <begin position="149"/>
        <end position="160"/>
    </location>
</feature>
<feature type="region of interest" description="Disordered" evidence="1">
    <location>
        <begin position="110"/>
        <end position="221"/>
    </location>
</feature>
<gene>
    <name evidence="2" type="ORF">PCOR1329_LOCUS13831</name>
</gene>
<proteinExistence type="predicted"/>
<keyword evidence="3" id="KW-1185">Reference proteome</keyword>
<dbReference type="EMBL" id="CAUYUJ010004108">
    <property type="protein sequence ID" value="CAK0808160.1"/>
    <property type="molecule type" value="Genomic_DNA"/>
</dbReference>
<accession>A0ABN9QSK1</accession>
<sequence>MTLEVRATHETIGVELGQRTKGFVEGLGFAIDAIVLDVKADGGKGCGTGRSGAIHASQKVSVSRRIVDDGWSFCDEVIEEAPQGWWGTALPPADWRGGEAACLAADRGVADAQPAGGGTQRGDPPPGHAQAPTKEKDPSGFEEAVEAIAAKKDKNKDKAREKRRRKRARESSSLRASSRSRAKKKGHTSKKDKKSKNESKGKHTRRSPSTSLVDRSQAAKRGVPIARVSKWRCGMFRFVNFGIRAMCWECSSPPPPEVKRLQEAMGQDTCALTAAEVTQFCLIVMDEAIAGWRRVAMGLGDIADAEVEGAGDEADAPSIRSDFYDKYHGAKRCDGLAIFESEFWGLDTLQKGGGLQDEEGFEVTHAVEVSSSFGGLRDGDVLKKSQGCDVEECNSKKIIEMSEVAESIVSLSAVTSDERGADDDREGARIAQGRAEAFVRVATQFRPGGVRLPLSAGKSKGTGGAGARGFKVLGKFYQSEGDIPTEALLQLAEVRFGAPIASKLREAFG</sequence>
<reference evidence="2" key="1">
    <citation type="submission" date="2023-10" db="EMBL/GenBank/DDBJ databases">
        <authorList>
            <person name="Chen Y."/>
            <person name="Shah S."/>
            <person name="Dougan E. K."/>
            <person name="Thang M."/>
            <person name="Chan C."/>
        </authorList>
    </citation>
    <scope>NUCLEOTIDE SEQUENCE [LARGE SCALE GENOMIC DNA]</scope>
</reference>
<evidence type="ECO:0000256" key="1">
    <source>
        <dbReference type="SAM" id="MobiDB-lite"/>
    </source>
</evidence>